<protein>
    <submittedName>
        <fullName evidence="1">Uncharacterized protein</fullName>
    </submittedName>
</protein>
<keyword evidence="3" id="KW-1185">Reference proteome</keyword>
<name>A0A8S1Q8G6_PARPR</name>
<comment type="caution">
    <text evidence="1">The sequence shown here is derived from an EMBL/GenBank/DDBJ whole genome shotgun (WGS) entry which is preliminary data.</text>
</comment>
<organism evidence="1 3">
    <name type="scientific">Paramecium primaurelia</name>
    <dbReference type="NCBI Taxonomy" id="5886"/>
    <lineage>
        <taxon>Eukaryota</taxon>
        <taxon>Sar</taxon>
        <taxon>Alveolata</taxon>
        <taxon>Ciliophora</taxon>
        <taxon>Intramacronucleata</taxon>
        <taxon>Oligohymenophorea</taxon>
        <taxon>Peniculida</taxon>
        <taxon>Parameciidae</taxon>
        <taxon>Paramecium</taxon>
    </lineage>
</organism>
<dbReference type="EMBL" id="CAJJDM010000153">
    <property type="protein sequence ID" value="CAD8111946.1"/>
    <property type="molecule type" value="Genomic_DNA"/>
</dbReference>
<gene>
    <name evidence="1" type="ORF">PPRIM_AZ9-3.1.T1490119</name>
    <name evidence="2" type="ORF">PPRIM_AZ9-3.1.T1490120</name>
</gene>
<proteinExistence type="predicted"/>
<dbReference type="AlphaFoldDB" id="A0A8S1Q8G6"/>
<evidence type="ECO:0000313" key="3">
    <source>
        <dbReference type="Proteomes" id="UP000688137"/>
    </source>
</evidence>
<evidence type="ECO:0000313" key="1">
    <source>
        <dbReference type="EMBL" id="CAD8111946.1"/>
    </source>
</evidence>
<sequence>MKRRRLSQIIKIKQIQPIIDFSQWENQDNVDFD</sequence>
<dbReference type="EMBL" id="CAJJDM010000153">
    <property type="protein sequence ID" value="CAD8111948.1"/>
    <property type="molecule type" value="Genomic_DNA"/>
</dbReference>
<reference evidence="1" key="1">
    <citation type="submission" date="2021-01" db="EMBL/GenBank/DDBJ databases">
        <authorList>
            <consortium name="Genoscope - CEA"/>
            <person name="William W."/>
        </authorList>
    </citation>
    <scope>NUCLEOTIDE SEQUENCE</scope>
</reference>
<evidence type="ECO:0000313" key="2">
    <source>
        <dbReference type="EMBL" id="CAD8111948.1"/>
    </source>
</evidence>
<dbReference type="Proteomes" id="UP000688137">
    <property type="component" value="Unassembled WGS sequence"/>
</dbReference>
<accession>A0A8S1Q8G6</accession>